<evidence type="ECO:0000259" key="1">
    <source>
        <dbReference type="Pfam" id="PF00534"/>
    </source>
</evidence>
<dbReference type="Gene3D" id="3.40.50.2000">
    <property type="entry name" value="Glycogen Phosphorylase B"/>
    <property type="match status" value="2"/>
</dbReference>
<sequence length="376" mass="40917">MRVVALIPDCLEQPAGGLGEQARHLMANMQDCEFEVIGTNAQAASHKGNVEYRPLSMLPLACTQAEALALNLDMQAAYAAELIGAQKPDLIHAFDWTTYTAGIYAARRWRVPLVCTMQLSLRLMIEQRVVVVPDQFASVAELNIAMETRGMANADRMIFVSQDYRRHHPYVEDERARVIYNGIDFSAWSSAEPAPLPGSRPFKLVYIGRFDRMKNVAAIIGAKLPESVDLIFIGSDRGGSTGLYDAVKDRAEADAQVHMVGPKYGPEKLSLLKAADAVVMPSLHEPFGIVALEAMASRSLLLTSFAGGMAEFVPSDIGIPCGVSAESISAAIDGAVRLSPAERARRLDGGEAVARSLDWPVLTEQVRAVYHQVIHN</sequence>
<protein>
    <recommendedName>
        <fullName evidence="5">Glycosyl transferase family 1</fullName>
    </recommendedName>
</protein>
<dbReference type="CDD" id="cd03801">
    <property type="entry name" value="GT4_PimA-like"/>
    <property type="match status" value="1"/>
</dbReference>
<dbReference type="Pfam" id="PF13579">
    <property type="entry name" value="Glyco_trans_4_4"/>
    <property type="match status" value="1"/>
</dbReference>
<evidence type="ECO:0000313" key="3">
    <source>
        <dbReference type="EMBL" id="PCJ18276.1"/>
    </source>
</evidence>
<proteinExistence type="predicted"/>
<evidence type="ECO:0000259" key="2">
    <source>
        <dbReference type="Pfam" id="PF13579"/>
    </source>
</evidence>
<feature type="domain" description="Glycosyl transferase family 1" evidence="1">
    <location>
        <begin position="200"/>
        <end position="339"/>
    </location>
</feature>
<organism evidence="3 4">
    <name type="scientific">SAR86 cluster bacterium</name>
    <dbReference type="NCBI Taxonomy" id="2030880"/>
    <lineage>
        <taxon>Bacteria</taxon>
        <taxon>Pseudomonadati</taxon>
        <taxon>Pseudomonadota</taxon>
        <taxon>Gammaproteobacteria</taxon>
        <taxon>SAR86 cluster</taxon>
    </lineage>
</organism>
<evidence type="ECO:0000313" key="4">
    <source>
        <dbReference type="Proteomes" id="UP000218327"/>
    </source>
</evidence>
<name>A0A2A5AHE4_9GAMM</name>
<dbReference type="PANTHER" id="PTHR45947:SF3">
    <property type="entry name" value="SULFOQUINOVOSYL TRANSFERASE SQD2"/>
    <property type="match status" value="1"/>
</dbReference>
<dbReference type="InterPro" id="IPR001296">
    <property type="entry name" value="Glyco_trans_1"/>
</dbReference>
<feature type="domain" description="Glycosyltransferase subfamily 4-like N-terminal" evidence="2">
    <location>
        <begin position="16"/>
        <end position="182"/>
    </location>
</feature>
<dbReference type="EMBL" id="NVVJ01000101">
    <property type="protein sequence ID" value="PCJ18276.1"/>
    <property type="molecule type" value="Genomic_DNA"/>
</dbReference>
<dbReference type="Pfam" id="PF00534">
    <property type="entry name" value="Glycos_transf_1"/>
    <property type="match status" value="1"/>
</dbReference>
<reference evidence="4" key="1">
    <citation type="submission" date="2017-08" db="EMBL/GenBank/DDBJ databases">
        <title>A dynamic microbial community with high functional redundancy inhabits the cold, oxic subseafloor aquifer.</title>
        <authorList>
            <person name="Tully B.J."/>
            <person name="Wheat C.G."/>
            <person name="Glazer B.T."/>
            <person name="Huber J.A."/>
        </authorList>
    </citation>
    <scope>NUCLEOTIDE SEQUENCE [LARGE SCALE GENOMIC DNA]</scope>
</reference>
<dbReference type="GO" id="GO:0016757">
    <property type="term" value="F:glycosyltransferase activity"/>
    <property type="evidence" value="ECO:0007669"/>
    <property type="project" value="InterPro"/>
</dbReference>
<gene>
    <name evidence="3" type="ORF">COA96_16785</name>
</gene>
<evidence type="ECO:0008006" key="5">
    <source>
        <dbReference type="Google" id="ProtNLM"/>
    </source>
</evidence>
<accession>A0A2A5AHE4</accession>
<dbReference type="AlphaFoldDB" id="A0A2A5AHE4"/>
<dbReference type="SUPFAM" id="SSF53756">
    <property type="entry name" value="UDP-Glycosyltransferase/glycogen phosphorylase"/>
    <property type="match status" value="1"/>
</dbReference>
<dbReference type="InterPro" id="IPR050194">
    <property type="entry name" value="Glycosyltransferase_grp1"/>
</dbReference>
<dbReference type="Proteomes" id="UP000218327">
    <property type="component" value="Unassembled WGS sequence"/>
</dbReference>
<dbReference type="InterPro" id="IPR028098">
    <property type="entry name" value="Glyco_trans_4-like_N"/>
</dbReference>
<comment type="caution">
    <text evidence="3">The sequence shown here is derived from an EMBL/GenBank/DDBJ whole genome shotgun (WGS) entry which is preliminary data.</text>
</comment>
<dbReference type="PANTHER" id="PTHR45947">
    <property type="entry name" value="SULFOQUINOVOSYL TRANSFERASE SQD2"/>
    <property type="match status" value="1"/>
</dbReference>